<accession>A0A8X6JG75</accession>
<keyword evidence="2" id="KW-1185">Reference proteome</keyword>
<name>A0A8X6JG75_TRICU</name>
<proteinExistence type="predicted"/>
<dbReference type="Proteomes" id="UP000887116">
    <property type="component" value="Unassembled WGS sequence"/>
</dbReference>
<gene>
    <name evidence="1" type="ORF">TNCT_236811</name>
</gene>
<reference evidence="1" key="1">
    <citation type="submission" date="2020-07" db="EMBL/GenBank/DDBJ databases">
        <title>Multicomponent nature underlies the extraordinary mechanical properties of spider dragline silk.</title>
        <authorList>
            <person name="Kono N."/>
            <person name="Nakamura H."/>
            <person name="Mori M."/>
            <person name="Yoshida Y."/>
            <person name="Ohtoshi R."/>
            <person name="Malay A.D."/>
            <person name="Moran D.A.P."/>
            <person name="Tomita M."/>
            <person name="Numata K."/>
            <person name="Arakawa K."/>
        </authorList>
    </citation>
    <scope>NUCLEOTIDE SEQUENCE</scope>
</reference>
<dbReference type="AlphaFoldDB" id="A0A8X6JG75"/>
<evidence type="ECO:0000313" key="2">
    <source>
        <dbReference type="Proteomes" id="UP000887116"/>
    </source>
</evidence>
<protein>
    <submittedName>
        <fullName evidence="1">Uncharacterized protein</fullName>
    </submittedName>
</protein>
<organism evidence="1 2">
    <name type="scientific">Trichonephila clavata</name>
    <name type="common">Joro spider</name>
    <name type="synonym">Nephila clavata</name>
    <dbReference type="NCBI Taxonomy" id="2740835"/>
    <lineage>
        <taxon>Eukaryota</taxon>
        <taxon>Metazoa</taxon>
        <taxon>Ecdysozoa</taxon>
        <taxon>Arthropoda</taxon>
        <taxon>Chelicerata</taxon>
        <taxon>Arachnida</taxon>
        <taxon>Araneae</taxon>
        <taxon>Araneomorphae</taxon>
        <taxon>Entelegynae</taxon>
        <taxon>Araneoidea</taxon>
        <taxon>Nephilidae</taxon>
        <taxon>Trichonephila</taxon>
    </lineage>
</organism>
<dbReference type="EMBL" id="BMAO01009907">
    <property type="protein sequence ID" value="GFR34005.1"/>
    <property type="molecule type" value="Genomic_DNA"/>
</dbReference>
<evidence type="ECO:0000313" key="1">
    <source>
        <dbReference type="EMBL" id="GFR34005.1"/>
    </source>
</evidence>
<comment type="caution">
    <text evidence="1">The sequence shown here is derived from an EMBL/GenBank/DDBJ whole genome shotgun (WGS) entry which is preliminary data.</text>
</comment>
<sequence length="102" mass="11752">MQKERMRLLVFARIYDLDAILVNFILAMREFRGMIYDCSEEARDLNAGVEECLRLVITSGDKRSSMENRKVIYSLQYQESSVGKSINTVIPDGTFIFMESAL</sequence>